<dbReference type="GO" id="GO:0008270">
    <property type="term" value="F:zinc ion binding"/>
    <property type="evidence" value="ECO:0007669"/>
    <property type="project" value="UniProtKB-KW"/>
</dbReference>
<evidence type="ECO:0000313" key="9">
    <source>
        <dbReference type="EMBL" id="KAF7848300.1"/>
    </source>
</evidence>
<comment type="similarity">
    <text evidence="2">Belongs to the FLZ family.</text>
</comment>
<dbReference type="InterPro" id="IPR007650">
    <property type="entry name" value="Zf-FLZ_dom"/>
</dbReference>
<dbReference type="EMBL" id="MU090192">
    <property type="protein sequence ID" value="KAF7848300.1"/>
    <property type="molecule type" value="Genomic_DNA"/>
</dbReference>
<feature type="zinc finger region" description="FLZ-type" evidence="6">
    <location>
        <begin position="83"/>
        <end position="126"/>
    </location>
</feature>
<feature type="domain" description="FLZ-type" evidence="8">
    <location>
        <begin position="83"/>
        <end position="126"/>
    </location>
</feature>
<dbReference type="GO" id="GO:0005737">
    <property type="term" value="C:cytoplasm"/>
    <property type="evidence" value="ECO:0007669"/>
    <property type="project" value="UniProtKB-SubCell"/>
</dbReference>
<evidence type="ECO:0000259" key="8">
    <source>
        <dbReference type="PROSITE" id="PS51795"/>
    </source>
</evidence>
<gene>
    <name evidence="9" type="ORF">BT93_L2117</name>
</gene>
<dbReference type="Proteomes" id="UP000806378">
    <property type="component" value="Unassembled WGS sequence"/>
</dbReference>
<accession>A0A8T0CKL8</accession>
<evidence type="ECO:0000313" key="10">
    <source>
        <dbReference type="Proteomes" id="UP000806378"/>
    </source>
</evidence>
<keyword evidence="5" id="KW-0863">Zinc-finger</keyword>
<reference evidence="9" key="1">
    <citation type="submission" date="2020-05" db="EMBL/GenBank/DDBJ databases">
        <title>WGS assembly of Corymbia citriodora subspecies variegata.</title>
        <authorList>
            <person name="Barry K."/>
            <person name="Hundley H."/>
            <person name="Shu S."/>
            <person name="Jenkins J."/>
            <person name="Grimwood J."/>
            <person name="Baten A."/>
        </authorList>
    </citation>
    <scope>NUCLEOTIDE SEQUENCE</scope>
    <source>
        <strain evidence="9">CV2-018</strain>
    </source>
</reference>
<evidence type="ECO:0000256" key="7">
    <source>
        <dbReference type="SAM" id="MobiDB-lite"/>
    </source>
</evidence>
<feature type="region of interest" description="Disordered" evidence="7">
    <location>
        <begin position="1"/>
        <end position="42"/>
    </location>
</feature>
<evidence type="ECO:0000256" key="1">
    <source>
        <dbReference type="ARBA" id="ARBA00004496"/>
    </source>
</evidence>
<dbReference type="OrthoDB" id="840663at2759"/>
<protein>
    <recommendedName>
        <fullName evidence="8">FLZ-type domain-containing protein</fullName>
    </recommendedName>
</protein>
<dbReference type="AlphaFoldDB" id="A0A8T0CKL8"/>
<organism evidence="9 10">
    <name type="scientific">Corymbia citriodora subsp. variegata</name>
    <dbReference type="NCBI Taxonomy" id="360336"/>
    <lineage>
        <taxon>Eukaryota</taxon>
        <taxon>Viridiplantae</taxon>
        <taxon>Streptophyta</taxon>
        <taxon>Embryophyta</taxon>
        <taxon>Tracheophyta</taxon>
        <taxon>Spermatophyta</taxon>
        <taxon>Magnoliopsida</taxon>
        <taxon>eudicotyledons</taxon>
        <taxon>Gunneridae</taxon>
        <taxon>Pentapetalae</taxon>
        <taxon>rosids</taxon>
        <taxon>malvids</taxon>
        <taxon>Myrtales</taxon>
        <taxon>Myrtaceae</taxon>
        <taxon>Myrtoideae</taxon>
        <taxon>Eucalypteae</taxon>
        <taxon>Corymbia</taxon>
    </lineage>
</organism>
<sequence>MKPFQSTNMESKGSKPAERSNATRPSEAPSEPSQNPRNLLKQAAPATAELLSHVSEANFVSPERELSEARKIDESNELGLFGEFIKKCTLCKKEFQPSNDVYMYGDQPFCSSDCRDDQIAATDSAENIWGLARRIRRR</sequence>
<keyword evidence="10" id="KW-1185">Reference proteome</keyword>
<name>A0A8T0CKL8_CORYI</name>
<keyword evidence="4" id="KW-0479">Metal-binding</keyword>
<keyword evidence="3" id="KW-0963">Cytoplasm</keyword>
<evidence type="ECO:0000256" key="3">
    <source>
        <dbReference type="ARBA" id="ARBA00022490"/>
    </source>
</evidence>
<proteinExistence type="inferred from homology"/>
<dbReference type="PANTHER" id="PTHR33059">
    <property type="entry name" value="FCS-LIKE ZINC FINGER 5"/>
    <property type="match status" value="1"/>
</dbReference>
<feature type="compositionally biased region" description="Polar residues" evidence="7">
    <location>
        <begin position="1"/>
        <end position="11"/>
    </location>
</feature>
<comment type="caution">
    <text evidence="9">The sequence shown here is derived from an EMBL/GenBank/DDBJ whole genome shotgun (WGS) entry which is preliminary data.</text>
</comment>
<comment type="subcellular location">
    <subcellularLocation>
        <location evidence="1">Cytoplasm</location>
    </subcellularLocation>
</comment>
<keyword evidence="5" id="KW-0862">Zinc</keyword>
<evidence type="ECO:0000256" key="4">
    <source>
        <dbReference type="ARBA" id="ARBA00022723"/>
    </source>
</evidence>
<dbReference type="PANTHER" id="PTHR33059:SF4">
    <property type="entry name" value="FCS-LIKE ZINC FINGER 5"/>
    <property type="match status" value="1"/>
</dbReference>
<evidence type="ECO:0000256" key="2">
    <source>
        <dbReference type="ARBA" id="ARBA00009374"/>
    </source>
</evidence>
<dbReference type="Pfam" id="PF04570">
    <property type="entry name" value="zf-FLZ"/>
    <property type="match status" value="1"/>
</dbReference>
<dbReference type="PROSITE" id="PS51795">
    <property type="entry name" value="ZF_FLZ"/>
    <property type="match status" value="1"/>
</dbReference>
<dbReference type="Gramene" id="rna-gnl|WGS:JABURB|Cocit.L2117.1">
    <property type="protein sequence ID" value="cds-KAF7848300.1"/>
    <property type="gene ID" value="gene-BT93_L2117"/>
</dbReference>
<evidence type="ECO:0000256" key="5">
    <source>
        <dbReference type="ARBA" id="ARBA00022771"/>
    </source>
</evidence>
<evidence type="ECO:0000256" key="6">
    <source>
        <dbReference type="PROSITE-ProRule" id="PRU01131"/>
    </source>
</evidence>